<accession>A0AC34RP27</accession>
<proteinExistence type="predicted"/>
<evidence type="ECO:0000313" key="2">
    <source>
        <dbReference type="WBParaSite" id="JU765_v2.g8625.t3"/>
    </source>
</evidence>
<protein>
    <submittedName>
        <fullName evidence="2">Grh/CP2 DB domain-containing protein</fullName>
    </submittedName>
</protein>
<evidence type="ECO:0000313" key="1">
    <source>
        <dbReference type="Proteomes" id="UP000887576"/>
    </source>
</evidence>
<sequence>MSHFQLESSSVIKTAPPGRSNQGFSPKHEPLDVTPLTQPNLQVFEDLTKMQPAAMEQYYTTMQAANYSRAYDYQLAQPVLNQLNLSAPTSQHIYYTPNVFGNPGTAAQDWNYYNRNQTSTIHYPQQHADNGHDSRIYKINGEMLSPVDSGIGADLSLLDPNKAEFLFTVSAAQQSIPTAVVQQNHAIVSSAGGSTVSDILHVRNETAHSLRESSPIIIPKLQNAFGFQYALEAAISTSIRREDDRMTYVNKGQFYTVSLDYIPDPCKPLKSQTVRSVLMVVFREDKSYEEELKTWQMWHKRQHCLRQRILEVDAKNSSGIIGQIEEVAYNAIQFSWNPNEQPSVKISIAVQCLSTDFSTQKGVKGLPLHVQIDTYDEADNVKIPFHRGYCQIKVFCDKGAERKLRDEEKRANRRKSAGVPGGRKKSDGEYHEPCERSEFYHMSDLEKMAALFIPSDDFDARFFDGNAIPFDPLSELEPLPKRPRTAERGEFVQDLEFVMIYVRKNDEQIFTPLHLVPPSLSGLAHAIADKFNVDPEKIKGFYKQCAKGVTVKIDDDMIKHYSNQDTFIIEIEQAGDDPSCCTITLVEILTTNQGHQYVVASNSSFIGRVHSFPVFNPSGRSPSLKPVQNSSRRAPFQQCFYYSIFCLYEKFPFLEFIQNKAHFTSFHQFD</sequence>
<organism evidence="1 2">
    <name type="scientific">Panagrolaimus sp. JU765</name>
    <dbReference type="NCBI Taxonomy" id="591449"/>
    <lineage>
        <taxon>Eukaryota</taxon>
        <taxon>Metazoa</taxon>
        <taxon>Ecdysozoa</taxon>
        <taxon>Nematoda</taxon>
        <taxon>Chromadorea</taxon>
        <taxon>Rhabditida</taxon>
        <taxon>Tylenchina</taxon>
        <taxon>Panagrolaimomorpha</taxon>
        <taxon>Panagrolaimoidea</taxon>
        <taxon>Panagrolaimidae</taxon>
        <taxon>Panagrolaimus</taxon>
    </lineage>
</organism>
<reference evidence="2" key="1">
    <citation type="submission" date="2022-11" db="UniProtKB">
        <authorList>
            <consortium name="WormBaseParasite"/>
        </authorList>
    </citation>
    <scope>IDENTIFICATION</scope>
</reference>
<dbReference type="Proteomes" id="UP000887576">
    <property type="component" value="Unplaced"/>
</dbReference>
<name>A0AC34RP27_9BILA</name>
<dbReference type="WBParaSite" id="JU765_v2.g8625.t3">
    <property type="protein sequence ID" value="JU765_v2.g8625.t3"/>
    <property type="gene ID" value="JU765_v2.g8625"/>
</dbReference>